<organism evidence="1 2">
    <name type="scientific">Streptomyces formicae</name>
    <dbReference type="NCBI Taxonomy" id="1616117"/>
    <lineage>
        <taxon>Bacteria</taxon>
        <taxon>Bacillati</taxon>
        <taxon>Actinomycetota</taxon>
        <taxon>Actinomycetes</taxon>
        <taxon>Kitasatosporales</taxon>
        <taxon>Streptomycetaceae</taxon>
        <taxon>Streptomyces</taxon>
    </lineage>
</organism>
<gene>
    <name evidence="1" type="ORF">J4032_22070</name>
</gene>
<evidence type="ECO:0000313" key="1">
    <source>
        <dbReference type="EMBL" id="UNM13785.1"/>
    </source>
</evidence>
<name>A0ABY3WQ57_9ACTN</name>
<protein>
    <submittedName>
        <fullName evidence="1">Uncharacterized protein</fullName>
    </submittedName>
</protein>
<sequence length="46" mass="4835">MTADRLGELLRAAGAGATVKVTIEGRRVNGYRRGDVEAALKYLSGA</sequence>
<evidence type="ECO:0000313" key="2">
    <source>
        <dbReference type="Proteomes" id="UP000828924"/>
    </source>
</evidence>
<dbReference type="RefSeq" id="WP_242332707.1">
    <property type="nucleotide sequence ID" value="NZ_CP071872.1"/>
</dbReference>
<keyword evidence="2" id="KW-1185">Reference proteome</keyword>
<dbReference type="EMBL" id="CP071872">
    <property type="protein sequence ID" value="UNM13785.1"/>
    <property type="molecule type" value="Genomic_DNA"/>
</dbReference>
<accession>A0ABY3WQ57</accession>
<reference evidence="1 2" key="1">
    <citation type="submission" date="2021-03" db="EMBL/GenBank/DDBJ databases">
        <title>Complete genome of Streptomyces formicae strain 1H-GS9 (DSM 100524).</title>
        <authorList>
            <person name="Atanasov K.E."/>
            <person name="Altabella T."/>
            <person name="Ferrer A."/>
        </authorList>
    </citation>
    <scope>NUCLEOTIDE SEQUENCE [LARGE SCALE GENOMIC DNA]</scope>
    <source>
        <strain evidence="1 2">1H-GS9</strain>
    </source>
</reference>
<dbReference type="Proteomes" id="UP000828924">
    <property type="component" value="Chromosome"/>
</dbReference>
<proteinExistence type="predicted"/>